<sequence length="152" mass="17872">MKKLIVLGMLSVFLFNCNNSKNKEFSAFEKQMEANNHPGKKLMETHCYICHSPSADHDNRLGPPMIAVKKHYLNDDTTKEQFITSMQNWIKNPNVDDAKMYGAVKRFGVMPKQSFPEETIKQIADYMFEHDIDQPEWFEEHFKEEKGKHKKM</sequence>
<dbReference type="InterPro" id="IPR009056">
    <property type="entry name" value="Cyt_c-like_dom"/>
</dbReference>
<reference evidence="6 7" key="1">
    <citation type="submission" date="2018-06" db="EMBL/GenBank/DDBJ databases">
        <title>Genomic Encyclopedia of Archaeal and Bacterial Type Strains, Phase II (KMG-II): from individual species to whole genera.</title>
        <authorList>
            <person name="Goeker M."/>
        </authorList>
    </citation>
    <scope>NUCLEOTIDE SEQUENCE [LARGE SCALE GENOMIC DNA]</scope>
    <source>
        <strain evidence="6 7">DSM 24464</strain>
    </source>
</reference>
<feature type="domain" description="Cytochrome c" evidence="5">
    <location>
        <begin position="34"/>
        <end position="131"/>
    </location>
</feature>
<comment type="caution">
    <text evidence="6">The sequence shown here is derived from an EMBL/GenBank/DDBJ whole genome shotgun (WGS) entry which is preliminary data.</text>
</comment>
<evidence type="ECO:0000256" key="3">
    <source>
        <dbReference type="ARBA" id="ARBA00023004"/>
    </source>
</evidence>
<dbReference type="GO" id="GO:0009055">
    <property type="term" value="F:electron transfer activity"/>
    <property type="evidence" value="ECO:0007669"/>
    <property type="project" value="InterPro"/>
</dbReference>
<keyword evidence="3 4" id="KW-0408">Iron</keyword>
<accession>A0A327RHL4</accession>
<keyword evidence="1 4" id="KW-0349">Heme</keyword>
<gene>
    <name evidence="6" type="ORF">LY08_01259</name>
</gene>
<dbReference type="OrthoDB" id="1494333at2"/>
<dbReference type="GO" id="GO:0020037">
    <property type="term" value="F:heme binding"/>
    <property type="evidence" value="ECO:0007669"/>
    <property type="project" value="InterPro"/>
</dbReference>
<proteinExistence type="predicted"/>
<organism evidence="6 7">
    <name type="scientific">Olleya aquimaris</name>
    <dbReference type="NCBI Taxonomy" id="639310"/>
    <lineage>
        <taxon>Bacteria</taxon>
        <taxon>Pseudomonadati</taxon>
        <taxon>Bacteroidota</taxon>
        <taxon>Flavobacteriia</taxon>
        <taxon>Flavobacteriales</taxon>
        <taxon>Flavobacteriaceae</taxon>
    </lineage>
</organism>
<evidence type="ECO:0000256" key="1">
    <source>
        <dbReference type="ARBA" id="ARBA00022617"/>
    </source>
</evidence>
<dbReference type="Gene3D" id="1.10.760.10">
    <property type="entry name" value="Cytochrome c-like domain"/>
    <property type="match status" value="1"/>
</dbReference>
<dbReference type="RefSeq" id="WP_111659586.1">
    <property type="nucleotide sequence ID" value="NZ_QLLO01000003.1"/>
</dbReference>
<evidence type="ECO:0000259" key="5">
    <source>
        <dbReference type="PROSITE" id="PS51007"/>
    </source>
</evidence>
<dbReference type="EMBL" id="QLLO01000003">
    <property type="protein sequence ID" value="RAJ16399.1"/>
    <property type="molecule type" value="Genomic_DNA"/>
</dbReference>
<dbReference type="SUPFAM" id="SSF46626">
    <property type="entry name" value="Cytochrome c"/>
    <property type="match status" value="1"/>
</dbReference>
<dbReference type="InterPro" id="IPR036909">
    <property type="entry name" value="Cyt_c-like_dom_sf"/>
</dbReference>
<dbReference type="Proteomes" id="UP000248703">
    <property type="component" value="Unassembled WGS sequence"/>
</dbReference>
<dbReference type="GO" id="GO:0046872">
    <property type="term" value="F:metal ion binding"/>
    <property type="evidence" value="ECO:0007669"/>
    <property type="project" value="UniProtKB-KW"/>
</dbReference>
<protein>
    <submittedName>
        <fullName evidence="6">Cytochrome c</fullName>
    </submittedName>
</protein>
<evidence type="ECO:0000256" key="2">
    <source>
        <dbReference type="ARBA" id="ARBA00022723"/>
    </source>
</evidence>
<evidence type="ECO:0000313" key="7">
    <source>
        <dbReference type="Proteomes" id="UP000248703"/>
    </source>
</evidence>
<name>A0A327RHL4_9FLAO</name>
<evidence type="ECO:0000313" key="6">
    <source>
        <dbReference type="EMBL" id="RAJ16399.1"/>
    </source>
</evidence>
<dbReference type="AlphaFoldDB" id="A0A327RHL4"/>
<keyword evidence="2 4" id="KW-0479">Metal-binding</keyword>
<keyword evidence="7" id="KW-1185">Reference proteome</keyword>
<dbReference type="PROSITE" id="PS51007">
    <property type="entry name" value="CYTC"/>
    <property type="match status" value="1"/>
</dbReference>
<evidence type="ECO:0000256" key="4">
    <source>
        <dbReference type="PROSITE-ProRule" id="PRU00433"/>
    </source>
</evidence>